<proteinExistence type="inferred from homology"/>
<dbReference type="SMART" id="SM00443">
    <property type="entry name" value="G_patch"/>
    <property type="match status" value="1"/>
</dbReference>
<dbReference type="Pfam" id="PF01585">
    <property type="entry name" value="G-patch"/>
    <property type="match status" value="1"/>
</dbReference>
<dbReference type="GO" id="GO:0030490">
    <property type="term" value="P:maturation of SSU-rRNA"/>
    <property type="evidence" value="ECO:0007669"/>
    <property type="project" value="TreeGrafter"/>
</dbReference>
<comment type="caution">
    <text evidence="9">The sequence shown here is derived from an EMBL/GenBank/DDBJ whole genome shotgun (WGS) entry which is preliminary data.</text>
</comment>
<dbReference type="VEuPathDB" id="FungiDB:jhhlp_001315"/>
<evidence type="ECO:0000259" key="8">
    <source>
        <dbReference type="PROSITE" id="PS50174"/>
    </source>
</evidence>
<feature type="domain" description="G-patch" evidence="8">
    <location>
        <begin position="1024"/>
        <end position="1070"/>
    </location>
</feature>
<evidence type="ECO:0000256" key="4">
    <source>
        <dbReference type="ARBA" id="ARBA00022552"/>
    </source>
</evidence>
<evidence type="ECO:0000256" key="2">
    <source>
        <dbReference type="ARBA" id="ARBA00007466"/>
    </source>
</evidence>
<feature type="region of interest" description="Disordered" evidence="7">
    <location>
        <begin position="939"/>
        <end position="1023"/>
    </location>
</feature>
<sequence>MPPSQLKRLKSSLREQGIIGPQQSKKQKRKLAQDAKASSEKRLRRTEALGEIRDQFNPFQFKHNPRGPKFQVTTNKPTNDKGIKGRPGVSKALGEERRRETLLVEMQRRNKVGGILDRRFGENDPTMAPEDKMLERFAREKQKLHKKSSLFDLEDDTPSFGLTHNGEALSLDGPALNDDFDEDDLSGDSDESGDERKISKRQRLAEALADAEAAEGDQEEDPDRKKTKAEVMKEVIAKSKLHKYERQATREENDDLRMEVDQDLRSITALLFSKDMREKPTTAAEGTEKKIAFMPGMDKAAMEKEFDIRLKQLAMDKRAQPAAPTKTEEEIAEERIAKLKELEEKRQRRMRGEAESESDEEEESEEEDGDGGVNLERDAIQMLPIEKDEDFGLGKGIKTRPTATELGLDDEDDFLIEDDLVASGSDIDSDEVISEDDLEGSEDGEEDDFTKGLLTAAEEANPEFEDTTVLQLKDRQGGDDDGIPYTFPCPESVEEFIRIIKPYPREKLPTIIQRIRALYHPRLDSKNKEKLGAFSRALVDFIAAPVDTAVTNFAVLESIIRHLHSLAKSFAIDISKQFREHIQDMAESRPTALRSGDLVTLTAIGSIFPTSDHFHQVVTPAMLVMARYLGQTIPRTLADYTTGTYLATLTIQFQQLSKRYVPEFMNFCLNTLSALAPTASKASLGDFPLHIPGDSLRISGEGSPTVRKLAITDCVAGELSADEAEVLKVSIAHTTIQLLEVASDTWSTKPAILESLQPIIKVLKYLCNKNNRPKLPSTLSDKAGKALAKMERATRVAELSRRTLELHHHKPLAIKSYVPKFENEFDPNKHYDPDRERAELAKLKAEHKRERKGAMRELRKDANFMAREKLRIKKAKDEAYEKKFKRLVAEIQGEEGREANEYEREKKARKRARMRRTHTRLAGSWPLSPLFYSPLSKPPSGITTMAAPRKPPQGDSEEEEDYMTMLLPTEPTPKTESSLQRTQRLKREAAARGRPKSRAELAQEEAERREAAHSRSLLESPAAMGSKGLAMMAKMGFRGGALGKEGSSGVTEPIRVFMREGKGGLGIEEERRKREREAEELAEREGKKVKKVDPGDYRARMMKEREAERLERQYRAAAKLAQQLHDVAEEEDRESPVEEDGEDAPKKPKKPKAATPLKSINILWRGLAKERELRERDHAARRELTDSLSARLPTYAPNDEDKDPDYRMAMGKDRAAYVEAEDLDEDDPELEAFEALEPGEKLTRVLERLRREHNYCFWCKCAYPDASMDGCPGLTEEDHD</sequence>
<dbReference type="InterPro" id="IPR025239">
    <property type="entry name" value="DUF4187"/>
</dbReference>
<evidence type="ECO:0000313" key="10">
    <source>
        <dbReference type="Proteomes" id="UP000233524"/>
    </source>
</evidence>
<dbReference type="Proteomes" id="UP000233524">
    <property type="component" value="Unassembled WGS sequence"/>
</dbReference>
<keyword evidence="5" id="KW-0539">Nucleus</keyword>
<comment type="similarity">
    <text evidence="2">Belongs to the NOP14 family.</text>
</comment>
<accession>A0A2N3NHT1</accession>
<feature type="compositionally biased region" description="Acidic residues" evidence="7">
    <location>
        <begin position="427"/>
        <end position="447"/>
    </location>
</feature>
<evidence type="ECO:0000313" key="9">
    <source>
        <dbReference type="EMBL" id="PKS12019.1"/>
    </source>
</evidence>
<keyword evidence="10" id="KW-1185">Reference proteome</keyword>
<evidence type="ECO:0000256" key="6">
    <source>
        <dbReference type="ARBA" id="ARBA00024695"/>
    </source>
</evidence>
<dbReference type="GO" id="GO:0030692">
    <property type="term" value="C:Noc4p-Nop14p complex"/>
    <property type="evidence" value="ECO:0007669"/>
    <property type="project" value="TreeGrafter"/>
</dbReference>
<comment type="function">
    <text evidence="6">Involved in nucleolar processing of pre-18S ribosomal RNA. Has a role in the nuclear export of 40S pre-ribosomal subunit to the cytoplasm.</text>
</comment>
<dbReference type="STRING" id="41688.A0A2N3NHT1"/>
<feature type="region of interest" description="Disordered" evidence="7">
    <location>
        <begin position="1068"/>
        <end position="1088"/>
    </location>
</feature>
<feature type="compositionally biased region" description="Acidic residues" evidence="7">
    <location>
        <begin position="212"/>
        <end position="221"/>
    </location>
</feature>
<feature type="compositionally biased region" description="Basic and acidic residues" evidence="7">
    <location>
        <begin position="340"/>
        <end position="354"/>
    </location>
</feature>
<feature type="region of interest" description="Disordered" evidence="7">
    <location>
        <begin position="340"/>
        <end position="405"/>
    </location>
</feature>
<keyword evidence="4" id="KW-0698">rRNA processing</keyword>
<feature type="compositionally biased region" description="Polar residues" evidence="7">
    <location>
        <begin position="972"/>
        <end position="982"/>
    </location>
</feature>
<dbReference type="InterPro" id="IPR000467">
    <property type="entry name" value="G_patch_dom"/>
</dbReference>
<evidence type="ECO:0000256" key="5">
    <source>
        <dbReference type="ARBA" id="ARBA00023242"/>
    </source>
</evidence>
<feature type="region of interest" description="Disordered" evidence="7">
    <location>
        <begin position="137"/>
        <end position="229"/>
    </location>
</feature>
<dbReference type="InParanoid" id="A0A2N3NHT1"/>
<comment type="subcellular location">
    <subcellularLocation>
        <location evidence="1">Nucleus</location>
        <location evidence="1">Nucleolus</location>
    </subcellularLocation>
</comment>
<feature type="compositionally biased region" description="Acidic residues" evidence="7">
    <location>
        <begin position="355"/>
        <end position="370"/>
    </location>
</feature>
<evidence type="ECO:0000256" key="1">
    <source>
        <dbReference type="ARBA" id="ARBA00004604"/>
    </source>
</evidence>
<evidence type="ECO:0000256" key="7">
    <source>
        <dbReference type="SAM" id="MobiDB-lite"/>
    </source>
</evidence>
<feature type="region of interest" description="Disordered" evidence="7">
    <location>
        <begin position="1174"/>
        <end position="1207"/>
    </location>
</feature>
<gene>
    <name evidence="9" type="ORF">jhhlp_001315</name>
</gene>
<feature type="compositionally biased region" description="Basic and acidic residues" evidence="7">
    <location>
        <begin position="985"/>
        <end position="1013"/>
    </location>
</feature>
<feature type="compositionally biased region" description="Basic and acidic residues" evidence="7">
    <location>
        <begin position="1174"/>
        <end position="1185"/>
    </location>
</feature>
<dbReference type="PANTHER" id="PTHR23183:SF0">
    <property type="entry name" value="NUCLEOLAR PROTEIN 14"/>
    <property type="match status" value="1"/>
</dbReference>
<evidence type="ECO:0000256" key="3">
    <source>
        <dbReference type="ARBA" id="ARBA00022517"/>
    </source>
</evidence>
<dbReference type="Pfam" id="PF13821">
    <property type="entry name" value="DUF4187"/>
    <property type="match status" value="1"/>
</dbReference>
<dbReference type="InterPro" id="IPR007276">
    <property type="entry name" value="Nop14"/>
</dbReference>
<dbReference type="Pfam" id="PF04147">
    <property type="entry name" value="Nop14"/>
    <property type="match status" value="1"/>
</dbReference>
<dbReference type="OrthoDB" id="441771at2759"/>
<dbReference type="AlphaFoldDB" id="A0A2N3NHT1"/>
<dbReference type="SMART" id="SM01173">
    <property type="entry name" value="DUF4187"/>
    <property type="match status" value="1"/>
</dbReference>
<feature type="region of interest" description="Disordered" evidence="7">
    <location>
        <begin position="1"/>
        <end position="44"/>
    </location>
</feature>
<feature type="compositionally biased region" description="Acidic residues" evidence="7">
    <location>
        <begin position="178"/>
        <end position="193"/>
    </location>
</feature>
<feature type="compositionally biased region" description="Acidic residues" evidence="7">
    <location>
        <begin position="1128"/>
        <end position="1142"/>
    </location>
</feature>
<reference evidence="9 10" key="1">
    <citation type="journal article" date="2017" name="G3 (Bethesda)">
        <title>First Draft Genome Sequence of the Pathogenic Fungus Lomentospora prolificans (Formerly Scedosporium prolificans).</title>
        <authorList>
            <person name="Luo R."/>
            <person name="Zimin A."/>
            <person name="Workman R."/>
            <person name="Fan Y."/>
            <person name="Pertea G."/>
            <person name="Grossman N."/>
            <person name="Wear M.P."/>
            <person name="Jia B."/>
            <person name="Miller H."/>
            <person name="Casadevall A."/>
            <person name="Timp W."/>
            <person name="Zhang S.X."/>
            <person name="Salzberg S.L."/>
        </authorList>
    </citation>
    <scope>NUCLEOTIDE SEQUENCE [LARGE SCALE GENOMIC DNA]</scope>
    <source>
        <strain evidence="9 10">JHH-5317</strain>
    </source>
</reference>
<dbReference type="EMBL" id="NLAX01000004">
    <property type="protein sequence ID" value="PKS12019.1"/>
    <property type="molecule type" value="Genomic_DNA"/>
</dbReference>
<keyword evidence="3" id="KW-0690">Ribosome biogenesis</keyword>
<feature type="region of interest" description="Disordered" evidence="7">
    <location>
        <begin position="1121"/>
        <end position="1157"/>
    </location>
</feature>
<dbReference type="PANTHER" id="PTHR23183">
    <property type="entry name" value="NOP14"/>
    <property type="match status" value="1"/>
</dbReference>
<name>A0A2N3NHT1_9PEZI</name>
<feature type="region of interest" description="Disordered" evidence="7">
    <location>
        <begin position="425"/>
        <end position="447"/>
    </location>
</feature>
<feature type="compositionally biased region" description="Basic and acidic residues" evidence="7">
    <location>
        <begin position="31"/>
        <end position="44"/>
    </location>
</feature>
<protein>
    <recommendedName>
        <fullName evidence="8">G-patch domain-containing protein</fullName>
    </recommendedName>
</protein>
<dbReference type="GO" id="GO:0003676">
    <property type="term" value="F:nucleic acid binding"/>
    <property type="evidence" value="ECO:0007669"/>
    <property type="project" value="InterPro"/>
</dbReference>
<dbReference type="PROSITE" id="PS50174">
    <property type="entry name" value="G_PATCH"/>
    <property type="match status" value="1"/>
</dbReference>
<feature type="region of interest" description="Disordered" evidence="7">
    <location>
        <begin position="58"/>
        <end position="96"/>
    </location>
</feature>
<dbReference type="GO" id="GO:0032040">
    <property type="term" value="C:small-subunit processome"/>
    <property type="evidence" value="ECO:0007669"/>
    <property type="project" value="InterPro"/>
</dbReference>
<dbReference type="FunCoup" id="A0A2N3NHT1">
    <property type="interactions" value="1077"/>
</dbReference>
<organism evidence="9 10">
    <name type="scientific">Lomentospora prolificans</name>
    <dbReference type="NCBI Taxonomy" id="41688"/>
    <lineage>
        <taxon>Eukaryota</taxon>
        <taxon>Fungi</taxon>
        <taxon>Dikarya</taxon>
        <taxon>Ascomycota</taxon>
        <taxon>Pezizomycotina</taxon>
        <taxon>Sordariomycetes</taxon>
        <taxon>Hypocreomycetidae</taxon>
        <taxon>Microascales</taxon>
        <taxon>Microascaceae</taxon>
        <taxon>Lomentospora</taxon>
    </lineage>
</organism>